<keyword evidence="2" id="KW-1185">Reference proteome</keyword>
<reference evidence="1 2" key="1">
    <citation type="journal article" date="2013" name="Genome Announc.">
        <title>Draft Genome Sequence of the Methanotrophic Gammaproteobacterium Methyloglobulus morosus DSM 22980 Strain KoM1.</title>
        <authorList>
            <person name="Poehlein A."/>
            <person name="Deutzmann J.S."/>
            <person name="Daniel R."/>
            <person name="Simeonova D.D."/>
        </authorList>
    </citation>
    <scope>NUCLEOTIDE SEQUENCE [LARGE SCALE GENOMIC DNA]</scope>
    <source>
        <strain evidence="1 2">KoM1</strain>
    </source>
</reference>
<dbReference type="GO" id="GO:0006355">
    <property type="term" value="P:regulation of DNA-templated transcription"/>
    <property type="evidence" value="ECO:0007669"/>
    <property type="project" value="InterPro"/>
</dbReference>
<dbReference type="RefSeq" id="WP_023494373.1">
    <property type="nucleotide sequence ID" value="NZ_AYLO01000051.1"/>
</dbReference>
<dbReference type="OrthoDB" id="598413at2"/>
<dbReference type="InterPro" id="IPR038296">
    <property type="entry name" value="ParD_sf"/>
</dbReference>
<name>V5DZ52_9GAMM</name>
<evidence type="ECO:0000313" key="2">
    <source>
        <dbReference type="Proteomes" id="UP000017842"/>
    </source>
</evidence>
<protein>
    <recommendedName>
        <fullName evidence="3">Toxin-antitoxin system HicB family antitoxin</fullName>
    </recommendedName>
</protein>
<dbReference type="InterPro" id="IPR010985">
    <property type="entry name" value="Ribbon_hlx_hlx"/>
</dbReference>
<dbReference type="STRING" id="1116472.MGMO_53c00350"/>
<evidence type="ECO:0000313" key="1">
    <source>
        <dbReference type="EMBL" id="ESS72576.1"/>
    </source>
</evidence>
<dbReference type="Gene3D" id="6.10.180.10">
    <property type="entry name" value="Antitoxin ParD"/>
    <property type="match status" value="1"/>
</dbReference>
<accession>V5DZ52</accession>
<dbReference type="EMBL" id="AYLO01000051">
    <property type="protein sequence ID" value="ESS72576.1"/>
    <property type="molecule type" value="Genomic_DNA"/>
</dbReference>
<dbReference type="SUPFAM" id="SSF47598">
    <property type="entry name" value="Ribbon-helix-helix"/>
    <property type="match status" value="1"/>
</dbReference>
<dbReference type="eggNOG" id="ENOG50330H3">
    <property type="taxonomic scope" value="Bacteria"/>
</dbReference>
<evidence type="ECO:0008006" key="3">
    <source>
        <dbReference type="Google" id="ProtNLM"/>
    </source>
</evidence>
<organism evidence="1 2">
    <name type="scientific">Methyloglobulus morosus KoM1</name>
    <dbReference type="NCBI Taxonomy" id="1116472"/>
    <lineage>
        <taxon>Bacteria</taxon>
        <taxon>Pseudomonadati</taxon>
        <taxon>Pseudomonadota</taxon>
        <taxon>Gammaproteobacteria</taxon>
        <taxon>Methylococcales</taxon>
        <taxon>Methylococcaceae</taxon>
        <taxon>Methyloglobulus</taxon>
    </lineage>
</organism>
<dbReference type="Proteomes" id="UP000017842">
    <property type="component" value="Unassembled WGS sequence"/>
</dbReference>
<sequence>MSALTLRLSDQKHQRLKALAKSKGVSVNYLLDEITTLILAEFDLKTQFEVRAQRGQGKAGRGQELLAKAKAFSDEC</sequence>
<comment type="caution">
    <text evidence="1">The sequence shown here is derived from an EMBL/GenBank/DDBJ whole genome shotgun (WGS) entry which is preliminary data.</text>
</comment>
<gene>
    <name evidence="1" type="ORF">MGMO_53c00350</name>
</gene>
<dbReference type="AlphaFoldDB" id="V5DZ52"/>
<proteinExistence type="predicted"/>